<dbReference type="Pfam" id="PF11051">
    <property type="entry name" value="Mannosyl_trans3"/>
    <property type="match status" value="1"/>
</dbReference>
<evidence type="ECO:0000256" key="10">
    <source>
        <dbReference type="SAM" id="MobiDB-lite"/>
    </source>
</evidence>
<evidence type="ECO:0000313" key="11">
    <source>
        <dbReference type="EMBL" id="PNY25299.1"/>
    </source>
</evidence>
<evidence type="ECO:0000256" key="4">
    <source>
        <dbReference type="ARBA" id="ARBA00022679"/>
    </source>
</evidence>
<evidence type="ECO:0000256" key="9">
    <source>
        <dbReference type="ARBA" id="ARBA00023180"/>
    </source>
</evidence>
<dbReference type="PANTHER" id="PTHR31392:SF1">
    <property type="entry name" value="ALPHA-1,3-MANNOSYLTRANSFERASE MNN1-RELATED"/>
    <property type="match status" value="1"/>
</dbReference>
<feature type="compositionally biased region" description="Polar residues" evidence="10">
    <location>
        <begin position="103"/>
        <end position="128"/>
    </location>
</feature>
<dbReference type="InterPro" id="IPR022751">
    <property type="entry name" value="Alpha_mannosyltransferase"/>
</dbReference>
<dbReference type="AlphaFoldDB" id="A0A2K3QCP7"/>
<keyword evidence="3 11" id="KW-0328">Glycosyltransferase</keyword>
<dbReference type="Proteomes" id="UP000236621">
    <property type="component" value="Unassembled WGS sequence"/>
</dbReference>
<keyword evidence="6" id="KW-0735">Signal-anchor</keyword>
<evidence type="ECO:0000256" key="3">
    <source>
        <dbReference type="ARBA" id="ARBA00022676"/>
    </source>
</evidence>
<dbReference type="PANTHER" id="PTHR31392">
    <property type="entry name" value="ALPHA-1,3-MANNOSYLTRANSFERASE MNN1-RELATED"/>
    <property type="match status" value="1"/>
</dbReference>
<feature type="region of interest" description="Disordered" evidence="10">
    <location>
        <begin position="93"/>
        <end position="134"/>
    </location>
</feature>
<organism evidence="11 12">
    <name type="scientific">Tolypocladium capitatum</name>
    <dbReference type="NCBI Taxonomy" id="45235"/>
    <lineage>
        <taxon>Eukaryota</taxon>
        <taxon>Fungi</taxon>
        <taxon>Dikarya</taxon>
        <taxon>Ascomycota</taxon>
        <taxon>Pezizomycotina</taxon>
        <taxon>Sordariomycetes</taxon>
        <taxon>Hypocreomycetidae</taxon>
        <taxon>Hypocreales</taxon>
        <taxon>Ophiocordycipitaceae</taxon>
        <taxon>Tolypocladium</taxon>
    </lineage>
</organism>
<dbReference type="OrthoDB" id="430354at2759"/>
<reference evidence="11 12" key="1">
    <citation type="submission" date="2017-08" db="EMBL/GenBank/DDBJ databases">
        <title>Harnessing the power of phylogenomics to disentangle the directionality and signatures of interkingdom host jumping in the parasitic fungal genus Tolypocladium.</title>
        <authorList>
            <person name="Quandt C.A."/>
            <person name="Patterson W."/>
            <person name="Spatafora J.W."/>
        </authorList>
    </citation>
    <scope>NUCLEOTIDE SEQUENCE [LARGE SCALE GENOMIC DNA]</scope>
    <source>
        <strain evidence="11 12">CBS 113982</strain>
    </source>
</reference>
<dbReference type="GO" id="GO:0000033">
    <property type="term" value="F:alpha-1,3-mannosyltransferase activity"/>
    <property type="evidence" value="ECO:0007669"/>
    <property type="project" value="TreeGrafter"/>
</dbReference>
<evidence type="ECO:0000313" key="12">
    <source>
        <dbReference type="Proteomes" id="UP000236621"/>
    </source>
</evidence>
<keyword evidence="9" id="KW-0325">Glycoprotein</keyword>
<comment type="similarity">
    <text evidence="2">Belongs to the MNN1/MNT family.</text>
</comment>
<evidence type="ECO:0000256" key="2">
    <source>
        <dbReference type="ARBA" id="ARBA00009105"/>
    </source>
</evidence>
<keyword evidence="7" id="KW-1133">Transmembrane helix</keyword>
<proteinExistence type="inferred from homology"/>
<evidence type="ECO:0000256" key="7">
    <source>
        <dbReference type="ARBA" id="ARBA00022989"/>
    </source>
</evidence>
<dbReference type="GO" id="GO:0016020">
    <property type="term" value="C:membrane"/>
    <property type="evidence" value="ECO:0007669"/>
    <property type="project" value="UniProtKB-SubCell"/>
</dbReference>
<evidence type="ECO:0000256" key="1">
    <source>
        <dbReference type="ARBA" id="ARBA00004606"/>
    </source>
</evidence>
<keyword evidence="5" id="KW-0812">Transmembrane</keyword>
<dbReference type="EMBL" id="NRSZ01000780">
    <property type="protein sequence ID" value="PNY25299.1"/>
    <property type="molecule type" value="Genomic_DNA"/>
</dbReference>
<dbReference type="GO" id="GO:0005794">
    <property type="term" value="C:Golgi apparatus"/>
    <property type="evidence" value="ECO:0007669"/>
    <property type="project" value="TreeGrafter"/>
</dbReference>
<sequence>MARAMFRPILAGRPGMLGYKPSTRGRRSRHRAMVVVVSLICAVWWVVPGFSSFGTSKHKHTDVAAAPLGMTAQKTLSHDGGQNAAQYREQVGPNEAANDADQTRTLEQPTESDADSSSTPSRTGSDLNARSEARILRPSRERALTKVLYMLPDELHMRELLRPIDTGGKEKMRELGLRTRQYRKYFSAWEDLHLVEAVSGDISVRDDIIHYLRGADGESLTTLGQGGNSLGGAPLADTLRAYAKFREFLANMANSLFPFTSPYFADHMSLHAHLKSGGRGIVLTAGDKQAPYLLTAIDSFRKLGCKLPIEVMYLGDGDLGEVYQAELEAMPGVITRDMSQMVTDRGWELAGWAAKPFAIVTSSFREVIFIDADSLFFKNPEILFDDPDYQETGALFFRDRLIMPELKRRFLQQLLPKPIPKLAKQSRLWTGESGHMQESGVVVVDKWKHFISLLLVCRLNGSERDSRPGKQGVYELVYGDKETFWIGFLLAGDESFAFHQGDAAIMGESPVARHEQEPSGNKTHPRNYTICGPQLLHLDIESKPLWFNGWLLENKFTSRDRRKFKKLESYLIEPREVREPAPWQLTESNKCCLTSDADKLFEFSEEDRKFLDAVVEHAKKINNDD</sequence>
<keyword evidence="8" id="KW-0472">Membrane</keyword>
<keyword evidence="12" id="KW-1185">Reference proteome</keyword>
<evidence type="ECO:0000256" key="5">
    <source>
        <dbReference type="ARBA" id="ARBA00022692"/>
    </source>
</evidence>
<dbReference type="GO" id="GO:0006493">
    <property type="term" value="P:protein O-linked glycosylation"/>
    <property type="evidence" value="ECO:0007669"/>
    <property type="project" value="TreeGrafter"/>
</dbReference>
<comment type="subcellular location">
    <subcellularLocation>
        <location evidence="1">Membrane</location>
        <topology evidence="1">Single-pass type II membrane protein</topology>
    </subcellularLocation>
</comment>
<dbReference type="InterPro" id="IPR029044">
    <property type="entry name" value="Nucleotide-diphossugar_trans"/>
</dbReference>
<dbReference type="STRING" id="45235.A0A2K3QCP7"/>
<comment type="caution">
    <text evidence="11">The sequence shown here is derived from an EMBL/GenBank/DDBJ whole genome shotgun (WGS) entry which is preliminary data.</text>
</comment>
<gene>
    <name evidence="11" type="ORF">TCAP_04763</name>
</gene>
<keyword evidence="4 11" id="KW-0808">Transferase</keyword>
<name>A0A2K3QCP7_9HYPO</name>
<evidence type="ECO:0000256" key="6">
    <source>
        <dbReference type="ARBA" id="ARBA00022968"/>
    </source>
</evidence>
<dbReference type="SUPFAM" id="SSF53448">
    <property type="entry name" value="Nucleotide-diphospho-sugar transferases"/>
    <property type="match status" value="1"/>
</dbReference>
<protein>
    <submittedName>
        <fullName evidence="11">Alpha-1,3-mannosyltransferase</fullName>
    </submittedName>
</protein>
<evidence type="ECO:0000256" key="8">
    <source>
        <dbReference type="ARBA" id="ARBA00023136"/>
    </source>
</evidence>
<accession>A0A2K3QCP7</accession>